<gene>
    <name evidence="1" type="ORF">TrLO_g13934</name>
</gene>
<dbReference type="OrthoDB" id="189420at2759"/>
<organism evidence="1 2">
    <name type="scientific">Triparma laevis f. longispina</name>
    <dbReference type="NCBI Taxonomy" id="1714387"/>
    <lineage>
        <taxon>Eukaryota</taxon>
        <taxon>Sar</taxon>
        <taxon>Stramenopiles</taxon>
        <taxon>Ochrophyta</taxon>
        <taxon>Bolidophyceae</taxon>
        <taxon>Parmales</taxon>
        <taxon>Triparmaceae</taxon>
        <taxon>Triparma</taxon>
    </lineage>
</organism>
<dbReference type="EMBL" id="BRXW01000077">
    <property type="protein sequence ID" value="GMI04709.1"/>
    <property type="molecule type" value="Genomic_DNA"/>
</dbReference>
<evidence type="ECO:0000313" key="2">
    <source>
        <dbReference type="Proteomes" id="UP001165122"/>
    </source>
</evidence>
<comment type="caution">
    <text evidence="1">The sequence shown here is derived from an EMBL/GenBank/DDBJ whole genome shotgun (WGS) entry which is preliminary data.</text>
</comment>
<accession>A0A9W7CHD6</accession>
<evidence type="ECO:0000313" key="1">
    <source>
        <dbReference type="EMBL" id="GMI04709.1"/>
    </source>
</evidence>
<keyword evidence="2" id="KW-1185">Reference proteome</keyword>
<name>A0A9W7CHD6_9STRA</name>
<dbReference type="Proteomes" id="UP001165122">
    <property type="component" value="Unassembled WGS sequence"/>
</dbReference>
<dbReference type="AlphaFoldDB" id="A0A9W7CHD6"/>
<protein>
    <submittedName>
        <fullName evidence="1">Uncharacterized protein</fullName>
    </submittedName>
</protein>
<proteinExistence type="predicted"/>
<reference evidence="2" key="1">
    <citation type="journal article" date="2023" name="Commun. Biol.">
        <title>Genome analysis of Parmales, the sister group of diatoms, reveals the evolutionary specialization of diatoms from phago-mixotrophs to photoautotrophs.</title>
        <authorList>
            <person name="Ban H."/>
            <person name="Sato S."/>
            <person name="Yoshikawa S."/>
            <person name="Yamada K."/>
            <person name="Nakamura Y."/>
            <person name="Ichinomiya M."/>
            <person name="Sato N."/>
            <person name="Blanc-Mathieu R."/>
            <person name="Endo H."/>
            <person name="Kuwata A."/>
            <person name="Ogata H."/>
        </authorList>
    </citation>
    <scope>NUCLEOTIDE SEQUENCE [LARGE SCALE GENOMIC DNA]</scope>
    <source>
        <strain evidence="2">NIES 3700</strain>
    </source>
</reference>
<sequence length="138" mass="14845">MSDEASIPAFLGPSIPILGNPYSLTKKIYSKVVKPVAVPLIPWVAPAVNLGVKVVKPVAVPVLNQVGLGEFKELKKDKKGNTSIAVRPEGVTQTIIGGKASSDQEFDVFIARVCETAKGLHKPNFLKKGEEKKKNEIN</sequence>